<feature type="signal peptide" evidence="2">
    <location>
        <begin position="1"/>
        <end position="20"/>
    </location>
</feature>
<keyword evidence="5" id="KW-1185">Reference proteome</keyword>
<protein>
    <submittedName>
        <fullName evidence="4">DUF4476 domain-containing protein</fullName>
    </submittedName>
</protein>
<feature type="region of interest" description="Disordered" evidence="1">
    <location>
        <begin position="114"/>
        <end position="177"/>
    </location>
</feature>
<dbReference type="RefSeq" id="WP_196955504.1">
    <property type="nucleotide sequence ID" value="NZ_JADWYK010000007.1"/>
</dbReference>
<sequence length="383" mass="44822">MKKALLLCCSFLLWAAQLLAAPANVNFISERGVPFKLIFDGNLLTRRVAREVYLDRVQPGSHWAEFRLPAGRGYVKYRTRVFLEAGYESSYVLVTRQGYPPVLRKASAVPMRGPWRRNPHYNDYPGPYGNSDAGYDSRNDDRDGSYDNRDQDRDGRYDDRDDQRDDDRRDDRRPEYSGRYRTLMNAADVDALLRVLKTKAFDKDKLPIAQEALAQSAIRTEELKRLLRGFDFESQRLEMAKYAYDHVADPQNFYQVYELFNFDSNVKELQQYSAQSRPTDDYRGNYRSTMTVAEVDALARAAERQAFDKDKLSIMQDGLARTALRTEDLKRLLRVFSFEDQRVELAKYAYPRLTDSQNFYQVYELFSFRSNVDALQDFVRQQR</sequence>
<keyword evidence="2" id="KW-0732">Signal</keyword>
<dbReference type="Pfam" id="PF14771">
    <property type="entry name" value="DUF4476"/>
    <property type="match status" value="2"/>
</dbReference>
<evidence type="ECO:0000259" key="3">
    <source>
        <dbReference type="Pfam" id="PF14771"/>
    </source>
</evidence>
<evidence type="ECO:0000313" key="5">
    <source>
        <dbReference type="Proteomes" id="UP000601099"/>
    </source>
</evidence>
<proteinExistence type="predicted"/>
<feature type="domain" description="DUF4476" evidence="3">
    <location>
        <begin position="184"/>
        <end position="272"/>
    </location>
</feature>
<evidence type="ECO:0000256" key="1">
    <source>
        <dbReference type="SAM" id="MobiDB-lite"/>
    </source>
</evidence>
<dbReference type="Proteomes" id="UP000601099">
    <property type="component" value="Unassembled WGS sequence"/>
</dbReference>
<name>A0ABS0L2X5_9BACT</name>
<evidence type="ECO:0000256" key="2">
    <source>
        <dbReference type="SAM" id="SignalP"/>
    </source>
</evidence>
<dbReference type="InterPro" id="IPR028011">
    <property type="entry name" value="DUF4476"/>
</dbReference>
<feature type="domain" description="DUF4476" evidence="3">
    <location>
        <begin position="290"/>
        <end position="378"/>
    </location>
</feature>
<accession>A0ABS0L2X5</accession>
<reference evidence="4 5" key="1">
    <citation type="submission" date="2020-11" db="EMBL/GenBank/DDBJ databases">
        <title>Hymenobacter sp.</title>
        <authorList>
            <person name="Kim M.K."/>
        </authorList>
    </citation>
    <scope>NUCLEOTIDE SEQUENCE [LARGE SCALE GENOMIC DNA]</scope>
    <source>
        <strain evidence="4 5">BT594</strain>
    </source>
</reference>
<organism evidence="4 5">
    <name type="scientific">Hymenobacter guriensis</name>
    <dbReference type="NCBI Taxonomy" id="2793065"/>
    <lineage>
        <taxon>Bacteria</taxon>
        <taxon>Pseudomonadati</taxon>
        <taxon>Bacteroidota</taxon>
        <taxon>Cytophagia</taxon>
        <taxon>Cytophagales</taxon>
        <taxon>Hymenobacteraceae</taxon>
        <taxon>Hymenobacter</taxon>
    </lineage>
</organism>
<evidence type="ECO:0000313" key="4">
    <source>
        <dbReference type="EMBL" id="MBG8554484.1"/>
    </source>
</evidence>
<feature type="chain" id="PRO_5045165709" evidence="2">
    <location>
        <begin position="21"/>
        <end position="383"/>
    </location>
</feature>
<comment type="caution">
    <text evidence="4">The sequence shown here is derived from an EMBL/GenBank/DDBJ whole genome shotgun (WGS) entry which is preliminary data.</text>
</comment>
<feature type="compositionally biased region" description="Basic and acidic residues" evidence="1">
    <location>
        <begin position="135"/>
        <end position="177"/>
    </location>
</feature>
<dbReference type="EMBL" id="JADWYK010000007">
    <property type="protein sequence ID" value="MBG8554484.1"/>
    <property type="molecule type" value="Genomic_DNA"/>
</dbReference>
<gene>
    <name evidence="4" type="ORF">I5L79_13075</name>
</gene>